<dbReference type="AlphaFoldDB" id="A0A1M5AJT1"/>
<evidence type="ECO:0000313" key="3">
    <source>
        <dbReference type="Proteomes" id="UP000184334"/>
    </source>
</evidence>
<keyword evidence="1" id="KW-0175">Coiled coil</keyword>
<dbReference type="STRING" id="1122195.SAMN02745164_02200"/>
<dbReference type="RefSeq" id="WP_200782453.1">
    <property type="nucleotide sequence ID" value="NZ_FQUI01000063.1"/>
</dbReference>
<dbReference type="InterPro" id="IPR012547">
    <property type="entry name" value="PDDEXK_9"/>
</dbReference>
<gene>
    <name evidence="2" type="ORF">SAMN02745164_02200</name>
</gene>
<sequence length="269" mass="32016">SDYKKVQNLFSLGELLGVKIEKEETKEEREKTTSKRIIGELLNEILLTGKTELTELTTMFNPGKRIEIKDIKSLLFYLGFMTFEKKGIITYLKIPNYSMKKIFSEYFTEYIEEKLTEYIDPEPIEIAVRKILSDGEIKSFAKEIENLLSKMDNRIFMGLDEKYIKAIMYSYLILTPYAMVKMEYPVENGYIDIAMFKRYEEVPYEAIIEVKYIKQKEYTEEKLKRKIKEAKEQIEKYKKSYELNSKNETMKKYIIIFVGKEAKYVEEVK</sequence>
<dbReference type="Pfam" id="PF08011">
    <property type="entry name" value="PDDEXK_9"/>
    <property type="match status" value="1"/>
</dbReference>
<feature type="coiled-coil region" evidence="1">
    <location>
        <begin position="213"/>
        <end position="247"/>
    </location>
</feature>
<organism evidence="2 3">
    <name type="scientific">Marinitoga hydrogenitolerans (strain DSM 16785 / JCM 12826 / AT1271)</name>
    <dbReference type="NCBI Taxonomy" id="1122195"/>
    <lineage>
        <taxon>Bacteria</taxon>
        <taxon>Thermotogati</taxon>
        <taxon>Thermotogota</taxon>
        <taxon>Thermotogae</taxon>
        <taxon>Petrotogales</taxon>
        <taxon>Petrotogaceae</taxon>
        <taxon>Marinitoga</taxon>
    </lineage>
</organism>
<evidence type="ECO:0000256" key="1">
    <source>
        <dbReference type="SAM" id="Coils"/>
    </source>
</evidence>
<dbReference type="EMBL" id="FQUI01000063">
    <property type="protein sequence ID" value="SHF30162.1"/>
    <property type="molecule type" value="Genomic_DNA"/>
</dbReference>
<dbReference type="Proteomes" id="UP000184334">
    <property type="component" value="Unassembled WGS sequence"/>
</dbReference>
<comment type="caution">
    <text evidence="2">The sequence shown here is derived from an EMBL/GenBank/DDBJ whole genome shotgun (WGS) entry which is preliminary data.</text>
</comment>
<proteinExistence type="predicted"/>
<protein>
    <submittedName>
        <fullName evidence="2">PD-(D/E)XK nuclease superfamily protein</fullName>
    </submittedName>
</protein>
<reference evidence="2" key="1">
    <citation type="submission" date="2016-11" db="EMBL/GenBank/DDBJ databases">
        <authorList>
            <person name="Varghese N."/>
            <person name="Submissions S."/>
        </authorList>
    </citation>
    <scope>NUCLEOTIDE SEQUENCE [LARGE SCALE GENOMIC DNA]</scope>
    <source>
        <strain evidence="2">DSM 16785</strain>
    </source>
</reference>
<accession>A0A1M5AJT1</accession>
<evidence type="ECO:0000313" key="2">
    <source>
        <dbReference type="EMBL" id="SHF30162.1"/>
    </source>
</evidence>
<name>A0A1M5AJT1_MARH1</name>
<keyword evidence="3" id="KW-1185">Reference proteome</keyword>
<feature type="non-terminal residue" evidence="2">
    <location>
        <position position="1"/>
    </location>
</feature>